<dbReference type="EMBL" id="CM046389">
    <property type="protein sequence ID" value="KAI8568134.1"/>
    <property type="molecule type" value="Genomic_DNA"/>
</dbReference>
<keyword evidence="2" id="KW-1185">Reference proteome</keyword>
<organism evidence="1 2">
    <name type="scientific">Rhododendron molle</name>
    <name type="common">Chinese azalea</name>
    <name type="synonym">Azalea mollis</name>
    <dbReference type="NCBI Taxonomy" id="49168"/>
    <lineage>
        <taxon>Eukaryota</taxon>
        <taxon>Viridiplantae</taxon>
        <taxon>Streptophyta</taxon>
        <taxon>Embryophyta</taxon>
        <taxon>Tracheophyta</taxon>
        <taxon>Spermatophyta</taxon>
        <taxon>Magnoliopsida</taxon>
        <taxon>eudicotyledons</taxon>
        <taxon>Gunneridae</taxon>
        <taxon>Pentapetalae</taxon>
        <taxon>asterids</taxon>
        <taxon>Ericales</taxon>
        <taxon>Ericaceae</taxon>
        <taxon>Ericoideae</taxon>
        <taxon>Rhodoreae</taxon>
        <taxon>Rhododendron</taxon>
    </lineage>
</organism>
<accession>A0ACC0PSV4</accession>
<evidence type="ECO:0000313" key="1">
    <source>
        <dbReference type="EMBL" id="KAI8568134.1"/>
    </source>
</evidence>
<comment type="caution">
    <text evidence="1">The sequence shown here is derived from an EMBL/GenBank/DDBJ whole genome shotgun (WGS) entry which is preliminary data.</text>
</comment>
<evidence type="ECO:0000313" key="2">
    <source>
        <dbReference type="Proteomes" id="UP001062846"/>
    </source>
</evidence>
<sequence>MEESLKLEAEERVHHLQGNVYQFERQIEKVQNSNPNPKILFNACENPYVEGDPNMGYLIEDTKPRNTPSHLVQKTVPGSFTPELGQDPKSTSHKPPLSASHAQPQFAPTPQHQFNSNIHTKPPQAHQPNPKSNTGQNKPKPKNWVSLLQSQSPSLDMKIEYIPDLQKGKEALVEIDLELTEVGKWNRYLINARTSKQPGLLHTKSTKAKICIEISADQELPNEVIVSVQGETVVVPIELNSKFSHPMCSYCHVFGHSTSKCVKHTVIVPPLLPKSRNGRL</sequence>
<protein>
    <submittedName>
        <fullName evidence="1">Uncharacterized protein</fullName>
    </submittedName>
</protein>
<reference evidence="1" key="1">
    <citation type="submission" date="2022-02" db="EMBL/GenBank/DDBJ databases">
        <title>Plant Genome Project.</title>
        <authorList>
            <person name="Zhang R.-G."/>
        </authorList>
    </citation>
    <scope>NUCLEOTIDE SEQUENCE</scope>
    <source>
        <strain evidence="1">AT1</strain>
    </source>
</reference>
<proteinExistence type="predicted"/>
<name>A0ACC0PSV4_RHOML</name>
<gene>
    <name evidence="1" type="ORF">RHMOL_Rhmol02G0173800</name>
</gene>
<dbReference type="Proteomes" id="UP001062846">
    <property type="component" value="Chromosome 2"/>
</dbReference>